<dbReference type="InterPro" id="IPR050121">
    <property type="entry name" value="Cytochrome_P450_monoxygenase"/>
</dbReference>
<dbReference type="PANTHER" id="PTHR24305">
    <property type="entry name" value="CYTOCHROME P450"/>
    <property type="match status" value="1"/>
</dbReference>
<dbReference type="OrthoDB" id="3647at2759"/>
<dbReference type="PRINTS" id="PR00463">
    <property type="entry name" value="EP450I"/>
</dbReference>
<dbReference type="GO" id="GO:0004497">
    <property type="term" value="F:monooxygenase activity"/>
    <property type="evidence" value="ECO:0007669"/>
    <property type="project" value="InterPro"/>
</dbReference>
<organism evidence="2 3">
    <name type="scientific">Penicillium salamii</name>
    <dbReference type="NCBI Taxonomy" id="1612424"/>
    <lineage>
        <taxon>Eukaryota</taxon>
        <taxon>Fungi</taxon>
        <taxon>Dikarya</taxon>
        <taxon>Ascomycota</taxon>
        <taxon>Pezizomycotina</taxon>
        <taxon>Eurotiomycetes</taxon>
        <taxon>Eurotiomycetidae</taxon>
        <taxon>Eurotiales</taxon>
        <taxon>Aspergillaceae</taxon>
        <taxon>Penicillium</taxon>
    </lineage>
</organism>
<dbReference type="Gene3D" id="1.10.630.10">
    <property type="entry name" value="Cytochrome P450"/>
    <property type="match status" value="1"/>
</dbReference>
<reference evidence="2" key="1">
    <citation type="submission" date="2021-07" db="EMBL/GenBank/DDBJ databases">
        <authorList>
            <person name="Branca A.L. A."/>
        </authorList>
    </citation>
    <scope>NUCLEOTIDE SEQUENCE</scope>
</reference>
<keyword evidence="1" id="KW-0349">Heme</keyword>
<dbReference type="GO" id="GO:0043386">
    <property type="term" value="P:mycotoxin biosynthetic process"/>
    <property type="evidence" value="ECO:0007669"/>
    <property type="project" value="UniProtKB-ARBA"/>
</dbReference>
<evidence type="ECO:0008006" key="4">
    <source>
        <dbReference type="Google" id="ProtNLM"/>
    </source>
</evidence>
<dbReference type="GO" id="GO:0016705">
    <property type="term" value="F:oxidoreductase activity, acting on paired donors, with incorporation or reduction of molecular oxygen"/>
    <property type="evidence" value="ECO:0007669"/>
    <property type="project" value="InterPro"/>
</dbReference>
<dbReference type="InterPro" id="IPR002401">
    <property type="entry name" value="Cyt_P450_E_grp-I"/>
</dbReference>
<keyword evidence="1" id="KW-0479">Metal-binding</keyword>
<accession>A0A9W4JG11</accession>
<dbReference type="GO" id="GO:0005506">
    <property type="term" value="F:iron ion binding"/>
    <property type="evidence" value="ECO:0007669"/>
    <property type="project" value="InterPro"/>
</dbReference>
<evidence type="ECO:0000256" key="1">
    <source>
        <dbReference type="PIRSR" id="PIRSR602401-1"/>
    </source>
</evidence>
<feature type="binding site" description="axial binding residue" evidence="1">
    <location>
        <position position="427"/>
    </location>
    <ligand>
        <name>heme</name>
        <dbReference type="ChEBI" id="CHEBI:30413"/>
    </ligand>
    <ligandPart>
        <name>Fe</name>
        <dbReference type="ChEBI" id="CHEBI:18248"/>
    </ligandPart>
</feature>
<dbReference type="Pfam" id="PF00067">
    <property type="entry name" value="p450"/>
    <property type="match status" value="1"/>
</dbReference>
<dbReference type="EMBL" id="CAJVPD010000244">
    <property type="protein sequence ID" value="CAG8390301.1"/>
    <property type="molecule type" value="Genomic_DNA"/>
</dbReference>
<name>A0A9W4JG11_9EURO</name>
<dbReference type="PRINTS" id="PR00385">
    <property type="entry name" value="P450"/>
</dbReference>
<dbReference type="PANTHER" id="PTHR24305:SF164">
    <property type="entry name" value="P450, PUTATIVE (EUROFUNG)-RELATED"/>
    <property type="match status" value="1"/>
</dbReference>
<comment type="caution">
    <text evidence="2">The sequence shown here is derived from an EMBL/GenBank/DDBJ whole genome shotgun (WGS) entry which is preliminary data.</text>
</comment>
<comment type="cofactor">
    <cofactor evidence="1">
        <name>heme</name>
        <dbReference type="ChEBI" id="CHEBI:30413"/>
    </cofactor>
</comment>
<dbReference type="InterPro" id="IPR036396">
    <property type="entry name" value="Cyt_P450_sf"/>
</dbReference>
<protein>
    <recommendedName>
        <fullName evidence="4">Cytochrome P450</fullName>
    </recommendedName>
</protein>
<evidence type="ECO:0000313" key="3">
    <source>
        <dbReference type="Proteomes" id="UP001152592"/>
    </source>
</evidence>
<keyword evidence="1" id="KW-0408">Iron</keyword>
<proteinExistence type="predicted"/>
<gene>
    <name evidence="2" type="ORF">PSALAMII_LOCUS6628</name>
</gene>
<evidence type="ECO:0000313" key="2">
    <source>
        <dbReference type="EMBL" id="CAG8390301.1"/>
    </source>
</evidence>
<dbReference type="GO" id="GO:0020037">
    <property type="term" value="F:heme binding"/>
    <property type="evidence" value="ECO:0007669"/>
    <property type="project" value="InterPro"/>
</dbReference>
<dbReference type="InterPro" id="IPR001128">
    <property type="entry name" value="Cyt_P450"/>
</dbReference>
<sequence length="484" mass="55479">MLSLWIGTVFLCGYFLVRGFFSPLSNIPGPWYTRFTSLWIKYQEFTANRRESVHRMHKVYGPVVRLSPNEISFTSLEAIKEIYASGGSGYDKTEYYDLFRQFRINKRKRIFAERYAMTNIMKEKPMAAIAERASAFMSKCAEAGRQSVDVYVGQRTSDFRSWKNQTTNLNHADCVCQSLLHCYALDCVTHFMFSPGGLKSLDNAKDFEIMHELTYHQSLQKNLLEYYLPALAPYFPKFLHARASPKANQYVLDMAAQSNLDTHSLMERLQRKDSPLEQIQAAAECKDHMAAGIDTTGDGLCFLMWELSQPHSLGFQRRLQEELRAAPSDAPLDSYIYLDAVIKEALRCAPPIPMSLPRYVPAVGRQIDGFFMPEHTIVSCQPYSVHRINERVFPEPDCFNPDRWLEEEGAAERNRLFFSFAVGGRGCTGKNLALVEMKTLLRQVYMRYWTTVAPDMTASMKLDDQIISSRPEGQSCRLVFSDIE</sequence>
<dbReference type="AlphaFoldDB" id="A0A9W4JG11"/>
<dbReference type="SUPFAM" id="SSF48264">
    <property type="entry name" value="Cytochrome P450"/>
    <property type="match status" value="1"/>
</dbReference>
<dbReference type="Proteomes" id="UP001152592">
    <property type="component" value="Unassembled WGS sequence"/>
</dbReference>